<dbReference type="Pfam" id="PF04155">
    <property type="entry name" value="Ground-like"/>
    <property type="match status" value="1"/>
</dbReference>
<protein>
    <recommendedName>
        <fullName evidence="1">Ground-like domain-containing protein</fullName>
    </recommendedName>
</protein>
<organism evidence="2 3">
    <name type="scientific">Onchocerca ochengi</name>
    <name type="common">Filarial nematode worm</name>
    <dbReference type="NCBI Taxonomy" id="42157"/>
    <lineage>
        <taxon>Eukaryota</taxon>
        <taxon>Metazoa</taxon>
        <taxon>Ecdysozoa</taxon>
        <taxon>Nematoda</taxon>
        <taxon>Chromadorea</taxon>
        <taxon>Rhabditida</taxon>
        <taxon>Spirurina</taxon>
        <taxon>Spiruromorpha</taxon>
        <taxon>Filarioidea</taxon>
        <taxon>Onchocercidae</taxon>
        <taxon>Onchocerca</taxon>
    </lineage>
</organism>
<dbReference type="AlphaFoldDB" id="A0A3P6TXT1"/>
<dbReference type="OrthoDB" id="5873773at2759"/>
<feature type="non-terminal residue" evidence="2">
    <location>
        <position position="1"/>
    </location>
</feature>
<keyword evidence="3" id="KW-1185">Reference proteome</keyword>
<name>A0A3P6TXT1_ONCOC</name>
<proteinExistence type="predicted"/>
<evidence type="ECO:0000313" key="3">
    <source>
        <dbReference type="Proteomes" id="UP000271087"/>
    </source>
</evidence>
<evidence type="ECO:0000313" key="2">
    <source>
        <dbReference type="EMBL" id="VDK70804.1"/>
    </source>
</evidence>
<feature type="domain" description="Ground-like" evidence="1">
    <location>
        <begin position="249"/>
        <end position="322"/>
    </location>
</feature>
<dbReference type="InterPro" id="IPR007284">
    <property type="entry name" value="Ground-like_dom"/>
</dbReference>
<reference evidence="2 3" key="1">
    <citation type="submission" date="2018-08" db="EMBL/GenBank/DDBJ databases">
        <authorList>
            <person name="Laetsch R D."/>
            <person name="Stevens L."/>
            <person name="Kumar S."/>
            <person name="Blaxter L. M."/>
        </authorList>
    </citation>
    <scope>NUCLEOTIDE SEQUENCE [LARGE SCALE GENOMIC DNA]</scope>
</reference>
<gene>
    <name evidence="2" type="ORF">NOO_LOCUS3858</name>
</gene>
<sequence>YYPPYPPYPPYAPYASFGYMPQQSPQVGYNQPYAGTGYQPFAGTGGIRGIGNEFYDGRSDITSLTPLPANVLQRSQEPMPQMGQPIYDREIAQTKMKLLPVIDSVKDATEVSPGKQELGSVSGTGYEETVSYEVEQQQKLQEKQQLYNHFNTAEKGQVKTDIIDYGSGAKTDGNEMSQLPQEKYEQPEPEAGYDGAALNANSNVAFEASLQQSKIAAAPIVSKLTKTSVKNDDHERNMIFESRSIETDDSTCNDPTLKAIIVSTLNEYRDNLDAARNIENEASKRFGGRFNSIVSDSEFAYVNWYGKRNCQLQINGRHSLTWED</sequence>
<dbReference type="Proteomes" id="UP000271087">
    <property type="component" value="Unassembled WGS sequence"/>
</dbReference>
<accession>A0A3P6TXT1</accession>
<dbReference type="EMBL" id="UYRW01000787">
    <property type="protein sequence ID" value="VDK70804.1"/>
    <property type="molecule type" value="Genomic_DNA"/>
</dbReference>
<evidence type="ECO:0000259" key="1">
    <source>
        <dbReference type="Pfam" id="PF04155"/>
    </source>
</evidence>